<feature type="region of interest" description="Disordered" evidence="1">
    <location>
        <begin position="24"/>
        <end position="48"/>
    </location>
</feature>
<feature type="compositionally biased region" description="Low complexity" evidence="1">
    <location>
        <begin position="314"/>
        <end position="371"/>
    </location>
</feature>
<keyword evidence="4" id="KW-1185">Reference proteome</keyword>
<dbReference type="OrthoDB" id="9796191at2"/>
<evidence type="ECO:0000313" key="4">
    <source>
        <dbReference type="Proteomes" id="UP000281738"/>
    </source>
</evidence>
<dbReference type="AlphaFoldDB" id="A0A3N2CXT8"/>
<keyword evidence="2" id="KW-0732">Signal</keyword>
<dbReference type="SUPFAM" id="SSF53955">
    <property type="entry name" value="Lysozyme-like"/>
    <property type="match status" value="1"/>
</dbReference>
<dbReference type="Proteomes" id="UP000281738">
    <property type="component" value="Unassembled WGS sequence"/>
</dbReference>
<dbReference type="PANTHER" id="PTHR30163:SF8">
    <property type="entry name" value="LYTIC MUREIN TRANSGLYCOSYLASE"/>
    <property type="match status" value="1"/>
</dbReference>
<feature type="signal peptide" evidence="2">
    <location>
        <begin position="1"/>
        <end position="23"/>
    </location>
</feature>
<dbReference type="EMBL" id="RKHO01000001">
    <property type="protein sequence ID" value="ROR92273.1"/>
    <property type="molecule type" value="Genomic_DNA"/>
</dbReference>
<organism evidence="3 4">
    <name type="scientific">Nocardioides aurantiacus</name>
    <dbReference type="NCBI Taxonomy" id="86796"/>
    <lineage>
        <taxon>Bacteria</taxon>
        <taxon>Bacillati</taxon>
        <taxon>Actinomycetota</taxon>
        <taxon>Actinomycetes</taxon>
        <taxon>Propionibacteriales</taxon>
        <taxon>Nocardioidaceae</taxon>
        <taxon>Nocardioides</taxon>
    </lineage>
</organism>
<dbReference type="CDD" id="cd13399">
    <property type="entry name" value="Slt35-like"/>
    <property type="match status" value="1"/>
</dbReference>
<dbReference type="InterPro" id="IPR043426">
    <property type="entry name" value="MltB-like"/>
</dbReference>
<evidence type="ECO:0000256" key="1">
    <source>
        <dbReference type="SAM" id="MobiDB-lite"/>
    </source>
</evidence>
<proteinExistence type="predicted"/>
<reference evidence="3 4" key="1">
    <citation type="submission" date="2018-11" db="EMBL/GenBank/DDBJ databases">
        <title>Sequencing the genomes of 1000 actinobacteria strains.</title>
        <authorList>
            <person name="Klenk H.-P."/>
        </authorList>
    </citation>
    <scope>NUCLEOTIDE SEQUENCE [LARGE SCALE GENOMIC DNA]</scope>
    <source>
        <strain evidence="3 4">DSM 12652</strain>
    </source>
</reference>
<dbReference type="InterPro" id="IPR023346">
    <property type="entry name" value="Lysozyme-like_dom_sf"/>
</dbReference>
<accession>A0A3N2CXT8</accession>
<feature type="compositionally biased region" description="Low complexity" evidence="1">
    <location>
        <begin position="287"/>
        <end position="306"/>
    </location>
</feature>
<feature type="region of interest" description="Disordered" evidence="1">
    <location>
        <begin position="277"/>
        <end position="414"/>
    </location>
</feature>
<name>A0A3N2CXT8_9ACTN</name>
<feature type="compositionally biased region" description="Pro residues" evidence="1">
    <location>
        <begin position="372"/>
        <end position="411"/>
    </location>
</feature>
<dbReference type="RefSeq" id="WP_148077113.1">
    <property type="nucleotide sequence ID" value="NZ_RKHO01000001.1"/>
</dbReference>
<feature type="chain" id="PRO_5017986353" evidence="2">
    <location>
        <begin position="24"/>
        <end position="471"/>
    </location>
</feature>
<evidence type="ECO:0000313" key="3">
    <source>
        <dbReference type="EMBL" id="ROR92273.1"/>
    </source>
</evidence>
<sequence>MSRRTTVAGLLGCALLAAPVASSSQGPTALQPEQAAAETVPTATSTATTDVPLPDAVVVPAATGARSWASGAAPTGVAPDRLSSVVLDAYTRAAALAPERCHLTVPLLAAIGQVESGNLVGRAMDEGHRVTPALVGPRLDGGAFTAVADTDKGQLDGDRKFDRALGPLQFLPSTWRSVGVDLDADGTRDPQSIYDAAGGAMVYLCGEGRDLAQDADLRDAVLSYNRSQAYLSQVLRWKTTFDAAELDQLTSMPAFSSWAVSTPVEASRVDVAEAVRPVPVGARESRPTSTRTSGSTGSGSAVGTPSRPTPSGPASPGTPGATPSAPGTSPSAPGTTPSTPGTTPSDPATPGTSPSTPATPTTPATPGGTPSPSDPAGPAPTEPGSPTPTPDPKPTPDPTPTPDPEPTPAPAVPALADLPVCVEPDPALPEPAPVDAATHPQLTLGEAEGTVVLPDGTLVRLEQLCQGTPAA</sequence>
<dbReference type="GO" id="GO:0008933">
    <property type="term" value="F:peptidoglycan lytic transglycosylase activity"/>
    <property type="evidence" value="ECO:0007669"/>
    <property type="project" value="TreeGrafter"/>
</dbReference>
<comment type="caution">
    <text evidence="3">The sequence shown here is derived from an EMBL/GenBank/DDBJ whole genome shotgun (WGS) entry which is preliminary data.</text>
</comment>
<protein>
    <submittedName>
        <fullName evidence="3">Membrane-bound lytic murein transglycosylase B</fullName>
    </submittedName>
</protein>
<dbReference type="Gene3D" id="1.10.530.10">
    <property type="match status" value="1"/>
</dbReference>
<evidence type="ECO:0000256" key="2">
    <source>
        <dbReference type="SAM" id="SignalP"/>
    </source>
</evidence>
<gene>
    <name evidence="3" type="ORF">EDD33_3160</name>
</gene>
<dbReference type="GO" id="GO:0009253">
    <property type="term" value="P:peptidoglycan catabolic process"/>
    <property type="evidence" value="ECO:0007669"/>
    <property type="project" value="TreeGrafter"/>
</dbReference>
<dbReference type="PANTHER" id="PTHR30163">
    <property type="entry name" value="MEMBRANE-BOUND LYTIC MUREIN TRANSGLYCOSYLASE B"/>
    <property type="match status" value="1"/>
</dbReference>
<feature type="compositionally biased region" description="Low complexity" evidence="1">
    <location>
        <begin position="35"/>
        <end position="48"/>
    </location>
</feature>